<evidence type="ECO:0000256" key="5">
    <source>
        <dbReference type="ARBA" id="ARBA00023065"/>
    </source>
</evidence>
<accession>A0A955LWF8</accession>
<keyword evidence="4" id="KW-0067">ATP-binding</keyword>
<evidence type="ECO:0000256" key="4">
    <source>
        <dbReference type="ARBA" id="ARBA00022840"/>
    </source>
</evidence>
<dbReference type="SUPFAM" id="SSF47917">
    <property type="entry name" value="C-terminal domain of alpha and beta subunits of F1 ATP synthase"/>
    <property type="match status" value="1"/>
</dbReference>
<evidence type="ECO:0000256" key="1">
    <source>
        <dbReference type="ARBA" id="ARBA00008936"/>
    </source>
</evidence>
<dbReference type="EMBL" id="JAGQKY010000218">
    <property type="protein sequence ID" value="MCA9397973.1"/>
    <property type="molecule type" value="Genomic_DNA"/>
</dbReference>
<evidence type="ECO:0000256" key="3">
    <source>
        <dbReference type="ARBA" id="ARBA00022741"/>
    </source>
</evidence>
<protein>
    <submittedName>
        <fullName evidence="7">Uncharacterized protein</fullName>
    </submittedName>
</protein>
<feature type="compositionally biased region" description="Polar residues" evidence="6">
    <location>
        <begin position="1"/>
        <end position="15"/>
    </location>
</feature>
<evidence type="ECO:0000313" key="7">
    <source>
        <dbReference type="EMBL" id="MCA9397973.1"/>
    </source>
</evidence>
<comment type="similarity">
    <text evidence="1">Belongs to the ATPase alpha/beta chains family.</text>
</comment>
<dbReference type="GO" id="GO:0006811">
    <property type="term" value="P:monoatomic ion transport"/>
    <property type="evidence" value="ECO:0007669"/>
    <property type="project" value="UniProtKB-KW"/>
</dbReference>
<name>A0A955LWF8_UNCKA</name>
<keyword evidence="2" id="KW-0813">Transport</keyword>
<keyword evidence="3" id="KW-0547">Nucleotide-binding</keyword>
<dbReference type="Gene3D" id="1.10.1140.10">
    <property type="entry name" value="Bovine Mitochondrial F1-atpase, Atp Synthase Beta Chain, Chain D, domain 3"/>
    <property type="match status" value="1"/>
</dbReference>
<evidence type="ECO:0000256" key="6">
    <source>
        <dbReference type="SAM" id="MobiDB-lite"/>
    </source>
</evidence>
<keyword evidence="5" id="KW-0406">Ion transport</keyword>
<proteinExistence type="inferred from homology"/>
<reference evidence="7" key="2">
    <citation type="journal article" date="2021" name="Microbiome">
        <title>Successional dynamics and alternative stable states in a saline activated sludge microbial community over 9 years.</title>
        <authorList>
            <person name="Wang Y."/>
            <person name="Ye J."/>
            <person name="Ju F."/>
            <person name="Liu L."/>
            <person name="Boyd J.A."/>
            <person name="Deng Y."/>
            <person name="Parks D.H."/>
            <person name="Jiang X."/>
            <person name="Yin X."/>
            <person name="Woodcroft B.J."/>
            <person name="Tyson G.W."/>
            <person name="Hugenholtz P."/>
            <person name="Polz M.F."/>
            <person name="Zhang T."/>
        </authorList>
    </citation>
    <scope>NUCLEOTIDE SEQUENCE</scope>
    <source>
        <strain evidence="7">HKST-UBA02</strain>
    </source>
</reference>
<reference evidence="7" key="1">
    <citation type="submission" date="2020-04" db="EMBL/GenBank/DDBJ databases">
        <authorList>
            <person name="Zhang T."/>
        </authorList>
    </citation>
    <scope>NUCLEOTIDE SEQUENCE</scope>
    <source>
        <strain evidence="7">HKST-UBA02</strain>
    </source>
</reference>
<dbReference type="InterPro" id="IPR024034">
    <property type="entry name" value="ATPase_F1/V1_b/a_C"/>
</dbReference>
<gene>
    <name evidence="7" type="ORF">KC573_04020</name>
</gene>
<evidence type="ECO:0000256" key="2">
    <source>
        <dbReference type="ARBA" id="ARBA00022448"/>
    </source>
</evidence>
<comment type="caution">
    <text evidence="7">The sequence shown here is derived from an EMBL/GenBank/DDBJ whole genome shotgun (WGS) entry which is preliminary data.</text>
</comment>
<organism evidence="7 8">
    <name type="scientific">candidate division WWE3 bacterium</name>
    <dbReference type="NCBI Taxonomy" id="2053526"/>
    <lineage>
        <taxon>Bacteria</taxon>
        <taxon>Katanobacteria</taxon>
    </lineage>
</organism>
<sequence>MTQNFHVAKNQTNKEGQYVPRDKAVEDIQRILNGQYDDVPDSKFMFIGSSVDLNL</sequence>
<feature type="region of interest" description="Disordered" evidence="6">
    <location>
        <begin position="1"/>
        <end position="20"/>
    </location>
</feature>
<dbReference type="Proteomes" id="UP000699691">
    <property type="component" value="Unassembled WGS sequence"/>
</dbReference>
<evidence type="ECO:0000313" key="8">
    <source>
        <dbReference type="Proteomes" id="UP000699691"/>
    </source>
</evidence>
<dbReference type="AlphaFoldDB" id="A0A955LWF8"/>